<accession>A0ACC3MZF3</accession>
<evidence type="ECO:0000313" key="2">
    <source>
        <dbReference type="Proteomes" id="UP001281147"/>
    </source>
</evidence>
<gene>
    <name evidence="1" type="ORF">LTR37_012928</name>
</gene>
<name>A0ACC3MZF3_9PEZI</name>
<proteinExistence type="predicted"/>
<evidence type="ECO:0000313" key="1">
    <source>
        <dbReference type="EMBL" id="KAK3706101.1"/>
    </source>
</evidence>
<keyword evidence="2" id="KW-1185">Reference proteome</keyword>
<sequence length="461" mass="50506">MSKNPFLDPSEGAVTKTEVSGSGAGLPDDIFKDLSLLDKSASHGAPPPRGPPPGRSGPLPPGNRLLAPGDRRGPPPPRGPPRASESPQKRPEHRRRASETSVIEKDRQDRRDKSRGDHPPRTESEERRRRERRKEREERYKREGRLPDGRRKPKNLDLIDKLDVTGIYGQGLFHHDGPFDACNPHRNARKDRRAPMQAFPEGSANMAMGGSGPLRSQLDLDKFHGRGEEGFQDYGRTRKADTAVINPTDKVEQVHGEQSYGLGTSTFLDGAPASKRALERRESEDQTMMADNGMIGGGAGGGLARKKSLAQRLRGMSASQRRGPGEPGGVRSPDARYNNPTNLIDASDNSPPRVAMSAGGPSRARYTKENEINPFDNEYDTAFEKKGTQIRIAEQEKPNVGRARAPSSPKPSYGLTRSVTADSSAVRSSGEEEKPQGGFLNRMKSLKGGRRARPERRDTNG</sequence>
<organism evidence="1 2">
    <name type="scientific">Vermiconidia calcicola</name>
    <dbReference type="NCBI Taxonomy" id="1690605"/>
    <lineage>
        <taxon>Eukaryota</taxon>
        <taxon>Fungi</taxon>
        <taxon>Dikarya</taxon>
        <taxon>Ascomycota</taxon>
        <taxon>Pezizomycotina</taxon>
        <taxon>Dothideomycetes</taxon>
        <taxon>Dothideomycetidae</taxon>
        <taxon>Mycosphaerellales</taxon>
        <taxon>Extremaceae</taxon>
        <taxon>Vermiconidia</taxon>
    </lineage>
</organism>
<dbReference type="EMBL" id="JAUTXU010000123">
    <property type="protein sequence ID" value="KAK3706101.1"/>
    <property type="molecule type" value="Genomic_DNA"/>
</dbReference>
<protein>
    <submittedName>
        <fullName evidence="1">Uncharacterized protein</fullName>
    </submittedName>
</protein>
<reference evidence="1" key="1">
    <citation type="submission" date="2023-07" db="EMBL/GenBank/DDBJ databases">
        <title>Black Yeasts Isolated from many extreme environments.</title>
        <authorList>
            <person name="Coleine C."/>
            <person name="Stajich J.E."/>
            <person name="Selbmann L."/>
        </authorList>
    </citation>
    <scope>NUCLEOTIDE SEQUENCE</scope>
    <source>
        <strain evidence="1">CCFEE 5714</strain>
    </source>
</reference>
<comment type="caution">
    <text evidence="1">The sequence shown here is derived from an EMBL/GenBank/DDBJ whole genome shotgun (WGS) entry which is preliminary data.</text>
</comment>
<dbReference type="Proteomes" id="UP001281147">
    <property type="component" value="Unassembled WGS sequence"/>
</dbReference>